<name>F0YN63_AURAN</name>
<dbReference type="Proteomes" id="UP000002729">
    <property type="component" value="Unassembled WGS sequence"/>
</dbReference>
<evidence type="ECO:0000313" key="2">
    <source>
        <dbReference type="Proteomes" id="UP000002729"/>
    </source>
</evidence>
<proteinExistence type="predicted"/>
<organism evidence="2">
    <name type="scientific">Aureococcus anophagefferens</name>
    <name type="common">Harmful bloom alga</name>
    <dbReference type="NCBI Taxonomy" id="44056"/>
    <lineage>
        <taxon>Eukaryota</taxon>
        <taxon>Sar</taxon>
        <taxon>Stramenopiles</taxon>
        <taxon>Ochrophyta</taxon>
        <taxon>Pelagophyceae</taxon>
        <taxon>Pelagomonadales</taxon>
        <taxon>Pelagomonadaceae</taxon>
        <taxon>Aureococcus</taxon>
    </lineage>
</organism>
<gene>
    <name evidence="1" type="ORF">AURANDRAFT_67997</name>
</gene>
<dbReference type="RefSeq" id="XP_009041858.1">
    <property type="nucleotide sequence ID" value="XM_009043610.1"/>
</dbReference>
<dbReference type="GeneID" id="20226547"/>
<keyword evidence="2" id="KW-1185">Reference proteome</keyword>
<dbReference type="AlphaFoldDB" id="F0YN63"/>
<sequence length="201" mass="22293">MSVVILVQAYKFNNFRAKRSCYRELAYIRCNFNGETSNLWFGQSCRLVEQTSILWVIGPNSDRKIYTCHFTLTTPLPVVFTAPIIGLLLSQVSLLARTAMILSGLFNQTCSGVGVMYTSFARADSLEASEVCIINELLRDPNAANYPPSKLERGDPLALPPAIKTVMLTWDDPNVASLELNDLSTFNAMNPALLHNLTSLL</sequence>
<dbReference type="KEGG" id="aaf:AURANDRAFT_67997"/>
<protein>
    <submittedName>
        <fullName evidence="1">Uncharacterized protein</fullName>
    </submittedName>
</protein>
<evidence type="ECO:0000313" key="1">
    <source>
        <dbReference type="EMBL" id="EGB03459.1"/>
    </source>
</evidence>
<dbReference type="InParanoid" id="F0YN63"/>
<accession>F0YN63</accession>
<reference evidence="1 2" key="1">
    <citation type="journal article" date="2011" name="Proc. Natl. Acad. Sci. U.S.A.">
        <title>Niche of harmful alga Aureococcus anophagefferens revealed through ecogenomics.</title>
        <authorList>
            <person name="Gobler C.J."/>
            <person name="Berry D.L."/>
            <person name="Dyhrman S.T."/>
            <person name="Wilhelm S.W."/>
            <person name="Salamov A."/>
            <person name="Lobanov A.V."/>
            <person name="Zhang Y."/>
            <person name="Collier J.L."/>
            <person name="Wurch L.L."/>
            <person name="Kustka A.B."/>
            <person name="Dill B.D."/>
            <person name="Shah M."/>
            <person name="VerBerkmoes N.C."/>
            <person name="Kuo A."/>
            <person name="Terry A."/>
            <person name="Pangilinan J."/>
            <person name="Lindquist E.A."/>
            <person name="Lucas S."/>
            <person name="Paulsen I.T."/>
            <person name="Hattenrath-Lehmann T.K."/>
            <person name="Talmage S.C."/>
            <person name="Walker E.A."/>
            <person name="Koch F."/>
            <person name="Burson A.M."/>
            <person name="Marcoval M.A."/>
            <person name="Tang Y.Z."/>
            <person name="Lecleir G.R."/>
            <person name="Coyne K.J."/>
            <person name="Berg G.M."/>
            <person name="Bertrand E.M."/>
            <person name="Saito M.A."/>
            <person name="Gladyshev V.N."/>
            <person name="Grigoriev I.V."/>
        </authorList>
    </citation>
    <scope>NUCLEOTIDE SEQUENCE [LARGE SCALE GENOMIC DNA]</scope>
    <source>
        <strain evidence="2">CCMP 1984</strain>
    </source>
</reference>
<dbReference type="EMBL" id="GL833171">
    <property type="protein sequence ID" value="EGB03459.1"/>
    <property type="molecule type" value="Genomic_DNA"/>
</dbReference>